<evidence type="ECO:0000256" key="4">
    <source>
        <dbReference type="ARBA" id="ARBA00022764"/>
    </source>
</evidence>
<evidence type="ECO:0000256" key="3">
    <source>
        <dbReference type="ARBA" id="ARBA00022729"/>
    </source>
</evidence>
<dbReference type="EMBL" id="JBDPZC010000008">
    <property type="protein sequence ID" value="MEO3714573.1"/>
    <property type="molecule type" value="Genomic_DNA"/>
</dbReference>
<protein>
    <recommendedName>
        <fullName evidence="7">Thiol:disulfide interchange protein</fullName>
    </recommendedName>
</protein>
<dbReference type="PIRSF" id="PIRSF001488">
    <property type="entry name" value="Tdi_protein"/>
    <property type="match status" value="1"/>
</dbReference>
<sequence>MSINRRDFAAAASLAALNLPLIAQAQGGPVEGRHYQKLQQPLPTTAGKIEVVEFFWYGCPHCYVFEPALAAWTGQLPADVSLRKSHVLFRPNMRVHQRTYFALEVMGKEAEVRGKIFDAIHRQGQRLDELDAMAAFLAKQGIDAAKFKDTFGSFGVNNKCGQADKLAEGFRLEGVPAVGVAGRFLTSPAMASAGMRIDEEQSGLRALAVVDFLIKRARQGA</sequence>
<dbReference type="InterPro" id="IPR050824">
    <property type="entry name" value="Thiol_disulfide_DsbA"/>
</dbReference>
<dbReference type="InterPro" id="IPR017937">
    <property type="entry name" value="Thioredoxin_CS"/>
</dbReference>
<dbReference type="Gene3D" id="3.40.30.10">
    <property type="entry name" value="Glutaredoxin"/>
    <property type="match status" value="1"/>
</dbReference>
<dbReference type="PROSITE" id="PS00194">
    <property type="entry name" value="THIOREDOXIN_1"/>
    <property type="match status" value="1"/>
</dbReference>
<evidence type="ECO:0000256" key="2">
    <source>
        <dbReference type="ARBA" id="ARBA00005791"/>
    </source>
</evidence>
<evidence type="ECO:0000256" key="6">
    <source>
        <dbReference type="ARBA" id="ARBA00023284"/>
    </source>
</evidence>
<keyword evidence="4 7" id="KW-0574">Periplasm</keyword>
<keyword evidence="5 7" id="KW-1015">Disulfide bond</keyword>
<dbReference type="PROSITE" id="PS51352">
    <property type="entry name" value="THIOREDOXIN_2"/>
    <property type="match status" value="1"/>
</dbReference>
<dbReference type="SUPFAM" id="SSF52833">
    <property type="entry name" value="Thioredoxin-like"/>
    <property type="match status" value="1"/>
</dbReference>
<keyword evidence="11" id="KW-1185">Reference proteome</keyword>
<name>A0ABV0GHJ1_9BURK</name>
<keyword evidence="3 8" id="KW-0732">Signal</keyword>
<evidence type="ECO:0000313" key="11">
    <source>
        <dbReference type="Proteomes" id="UP001462640"/>
    </source>
</evidence>
<gene>
    <name evidence="10" type="ORF">ABDJ40_17530</name>
</gene>
<evidence type="ECO:0000256" key="8">
    <source>
        <dbReference type="SAM" id="SignalP"/>
    </source>
</evidence>
<dbReference type="PANTHER" id="PTHR35891:SF3">
    <property type="entry name" value="THIOL:DISULFIDE INTERCHANGE PROTEIN DSBL"/>
    <property type="match status" value="1"/>
</dbReference>
<dbReference type="CDD" id="cd03019">
    <property type="entry name" value="DsbA_DsbA"/>
    <property type="match status" value="1"/>
</dbReference>
<evidence type="ECO:0000256" key="1">
    <source>
        <dbReference type="ARBA" id="ARBA00004418"/>
    </source>
</evidence>
<proteinExistence type="inferred from homology"/>
<dbReference type="RefSeq" id="WP_347611660.1">
    <property type="nucleotide sequence ID" value="NZ_JBDPZC010000008.1"/>
</dbReference>
<feature type="domain" description="Thioredoxin" evidence="9">
    <location>
        <begin position="10"/>
        <end position="168"/>
    </location>
</feature>
<evidence type="ECO:0000256" key="7">
    <source>
        <dbReference type="PIRNR" id="PIRNR001488"/>
    </source>
</evidence>
<feature type="chain" id="PRO_5046277365" description="Thiol:disulfide interchange protein" evidence="8">
    <location>
        <begin position="26"/>
        <end position="221"/>
    </location>
</feature>
<comment type="caution">
    <text evidence="10">The sequence shown here is derived from an EMBL/GenBank/DDBJ whole genome shotgun (WGS) entry which is preliminary data.</text>
</comment>
<dbReference type="Proteomes" id="UP001462640">
    <property type="component" value="Unassembled WGS sequence"/>
</dbReference>
<accession>A0ABV0GHJ1</accession>
<comment type="similarity">
    <text evidence="2">Belongs to the thioredoxin family. DsbA subfamily.</text>
</comment>
<feature type="signal peptide" evidence="8">
    <location>
        <begin position="1"/>
        <end position="25"/>
    </location>
</feature>
<dbReference type="PANTHER" id="PTHR35891">
    <property type="entry name" value="THIOL:DISULFIDE INTERCHANGE PROTEIN DSBA"/>
    <property type="match status" value="1"/>
</dbReference>
<evidence type="ECO:0000259" key="9">
    <source>
        <dbReference type="PROSITE" id="PS51352"/>
    </source>
</evidence>
<dbReference type="InterPro" id="IPR001853">
    <property type="entry name" value="DSBA-like_thioredoxin_dom"/>
</dbReference>
<evidence type="ECO:0000256" key="5">
    <source>
        <dbReference type="ARBA" id="ARBA00023157"/>
    </source>
</evidence>
<organism evidence="10 11">
    <name type="scientific">Roseateles flavus</name>
    <dbReference type="NCBI Taxonomy" id="3149041"/>
    <lineage>
        <taxon>Bacteria</taxon>
        <taxon>Pseudomonadati</taxon>
        <taxon>Pseudomonadota</taxon>
        <taxon>Betaproteobacteria</taxon>
        <taxon>Burkholderiales</taxon>
        <taxon>Sphaerotilaceae</taxon>
        <taxon>Roseateles</taxon>
    </lineage>
</organism>
<dbReference type="InterPro" id="IPR013766">
    <property type="entry name" value="Thioredoxin_domain"/>
</dbReference>
<dbReference type="InterPro" id="IPR023205">
    <property type="entry name" value="DsbA/DsbL"/>
</dbReference>
<dbReference type="Pfam" id="PF01323">
    <property type="entry name" value="DSBA"/>
    <property type="match status" value="1"/>
</dbReference>
<dbReference type="InterPro" id="IPR036249">
    <property type="entry name" value="Thioredoxin-like_sf"/>
</dbReference>
<keyword evidence="6" id="KW-0676">Redox-active center</keyword>
<evidence type="ECO:0000313" key="10">
    <source>
        <dbReference type="EMBL" id="MEO3714573.1"/>
    </source>
</evidence>
<comment type="subcellular location">
    <subcellularLocation>
        <location evidence="1 7">Periplasm</location>
    </subcellularLocation>
</comment>
<reference evidence="10 11" key="1">
    <citation type="submission" date="2024-05" db="EMBL/GenBank/DDBJ databases">
        <title>Roseateles sp. 2.12 16S ribosomal RNA gene Genome sequencing and assembly.</title>
        <authorList>
            <person name="Woo H."/>
        </authorList>
    </citation>
    <scope>NUCLEOTIDE SEQUENCE [LARGE SCALE GENOMIC DNA]</scope>
    <source>
        <strain evidence="10 11">2.12</strain>
    </source>
</reference>